<dbReference type="PATRIC" id="fig|1350482.3.peg.87"/>
<evidence type="ECO:0000313" key="3">
    <source>
        <dbReference type="Proteomes" id="UP000037387"/>
    </source>
</evidence>
<proteinExistence type="predicted"/>
<dbReference type="Gene3D" id="3.40.50.880">
    <property type="match status" value="1"/>
</dbReference>
<dbReference type="RefSeq" id="WP_053369128.1">
    <property type="nucleotide sequence ID" value="NZ_KQ435288.1"/>
</dbReference>
<evidence type="ECO:0000313" key="2">
    <source>
        <dbReference type="EMBL" id="KON74439.1"/>
    </source>
</evidence>
<organism evidence="2 3">
    <name type="scientific">Cellulosimicrobium cellulans F16</name>
    <dbReference type="NCBI Taxonomy" id="1350482"/>
    <lineage>
        <taxon>Bacteria</taxon>
        <taxon>Bacillati</taxon>
        <taxon>Actinomycetota</taxon>
        <taxon>Actinomycetes</taxon>
        <taxon>Micrococcales</taxon>
        <taxon>Promicromonosporaceae</taxon>
        <taxon>Cellulosimicrobium</taxon>
    </lineage>
</organism>
<dbReference type="InterPro" id="IPR029062">
    <property type="entry name" value="Class_I_gatase-like"/>
</dbReference>
<dbReference type="AlphaFoldDB" id="A0A0M0FA46"/>
<dbReference type="Pfam" id="PF06283">
    <property type="entry name" value="ThuA"/>
    <property type="match status" value="1"/>
</dbReference>
<gene>
    <name evidence="2" type="ORF">M768_00510</name>
</gene>
<dbReference type="InterPro" id="IPR029010">
    <property type="entry name" value="ThuA-like"/>
</dbReference>
<feature type="domain" description="ThuA-like" evidence="1">
    <location>
        <begin position="10"/>
        <end position="239"/>
    </location>
</feature>
<evidence type="ECO:0000259" key="1">
    <source>
        <dbReference type="Pfam" id="PF06283"/>
    </source>
</evidence>
<accession>A0A0M0FA46</accession>
<dbReference type="EMBL" id="ATNL01000006">
    <property type="protein sequence ID" value="KON74439.1"/>
    <property type="molecule type" value="Genomic_DNA"/>
</dbReference>
<dbReference type="PANTHER" id="PTHR40469:SF2">
    <property type="entry name" value="GALACTOSE-BINDING DOMAIN-LIKE SUPERFAMILY PROTEIN"/>
    <property type="match status" value="1"/>
</dbReference>
<protein>
    <recommendedName>
        <fullName evidence="1">ThuA-like domain-containing protein</fullName>
    </recommendedName>
</protein>
<comment type="caution">
    <text evidence="2">The sequence shown here is derived from an EMBL/GenBank/DDBJ whole genome shotgun (WGS) entry which is preliminary data.</text>
</comment>
<sequence>MTDRTSPPTALVVRGGWSGHRPEETTDLFVPFLSAQGYVVRVEPSPAVYADARTMAQVDLVVQSVTMSEISTEQVAGLVTAVEAGTGLAGWHGGIVDSYRASSEYAHLVGGQFAHHPRRTAGPGTPLGPLRGDETDSFVTHAVRVVPEQSHHPVVAGLDDFEITTEQYWVLTDDYDDVLATTTVEARPEDPWHDASTSPAVWTRRWGAGRVFVCTVGHRPEDLEHPTVRTMVERGMLWASRREHAL</sequence>
<dbReference type="Proteomes" id="UP000037387">
    <property type="component" value="Unassembled WGS sequence"/>
</dbReference>
<reference evidence="2 3" key="1">
    <citation type="journal article" date="2015" name="Sci. Rep.">
        <title>Functional and structural properties of a novel cellulosome-like multienzyme complex: efficient glycoside hydrolysis of water-insoluble 7-xylosyl-10-deacetylpaclitaxel.</title>
        <authorList>
            <person name="Dou T.Y."/>
            <person name="Luan H.W."/>
            <person name="Ge G.B."/>
            <person name="Dong M.M."/>
            <person name="Zou H.F."/>
            <person name="He Y.Q."/>
            <person name="Cui P."/>
            <person name="Wang J.Y."/>
            <person name="Hao D.C."/>
            <person name="Yang S.L."/>
            <person name="Yang L."/>
        </authorList>
    </citation>
    <scope>NUCLEOTIDE SEQUENCE [LARGE SCALE GENOMIC DNA]</scope>
    <source>
        <strain evidence="2 3">F16</strain>
    </source>
</reference>
<keyword evidence="3" id="KW-1185">Reference proteome</keyword>
<name>A0A0M0FA46_CELCE</name>
<dbReference type="SUPFAM" id="SSF52317">
    <property type="entry name" value="Class I glutamine amidotransferase-like"/>
    <property type="match status" value="1"/>
</dbReference>
<dbReference type="PANTHER" id="PTHR40469">
    <property type="entry name" value="SECRETED GLYCOSYL HYDROLASE"/>
    <property type="match status" value="1"/>
</dbReference>